<proteinExistence type="predicted"/>
<evidence type="ECO:0000313" key="2">
    <source>
        <dbReference type="EMBL" id="MCX2739127.1"/>
    </source>
</evidence>
<dbReference type="PANTHER" id="PTHR20935">
    <property type="entry name" value="PHOSPHOGLYCERATE MUTASE-RELATED"/>
    <property type="match status" value="1"/>
</dbReference>
<comment type="caution">
    <text evidence="2">The sequence shown here is derived from an EMBL/GenBank/DDBJ whole genome shotgun (WGS) entry which is preliminary data.</text>
</comment>
<dbReference type="InterPro" id="IPR013078">
    <property type="entry name" value="His_Pase_superF_clade-1"/>
</dbReference>
<dbReference type="PANTHER" id="PTHR20935:SF1">
    <property type="entry name" value="SLL1549 PROTEIN"/>
    <property type="match status" value="1"/>
</dbReference>
<name>A0ABT3RB84_9BACT</name>
<dbReference type="InterPro" id="IPR029033">
    <property type="entry name" value="His_PPase_superfam"/>
</dbReference>
<gene>
    <name evidence="2" type="ORF">OO017_04145</name>
</gene>
<dbReference type="Gene3D" id="3.40.50.1240">
    <property type="entry name" value="Phosphoglycerate mutase-like"/>
    <property type="match status" value="1"/>
</dbReference>
<dbReference type="InterPro" id="IPR051021">
    <property type="entry name" value="Mito_Ser/Thr_phosphatase"/>
</dbReference>
<dbReference type="RefSeq" id="WP_266051184.1">
    <property type="nucleotide sequence ID" value="NZ_JAPFQO010000002.1"/>
</dbReference>
<dbReference type="CDD" id="cd07067">
    <property type="entry name" value="HP_PGM_like"/>
    <property type="match status" value="1"/>
</dbReference>
<evidence type="ECO:0000256" key="1">
    <source>
        <dbReference type="ARBA" id="ARBA00022801"/>
    </source>
</evidence>
<protein>
    <submittedName>
        <fullName evidence="2">Histidine phosphatase family protein</fullName>
    </submittedName>
</protein>
<dbReference type="SUPFAM" id="SSF53254">
    <property type="entry name" value="Phosphoglycerate mutase-like"/>
    <property type="match status" value="1"/>
</dbReference>
<evidence type="ECO:0000313" key="3">
    <source>
        <dbReference type="Proteomes" id="UP001207228"/>
    </source>
</evidence>
<dbReference type="Pfam" id="PF00300">
    <property type="entry name" value="His_Phos_1"/>
    <property type="match status" value="1"/>
</dbReference>
<accession>A0ABT3RB84</accession>
<organism evidence="2 3">
    <name type="scientific">Pontibacter anaerobius</name>
    <dbReference type="NCBI Taxonomy" id="2993940"/>
    <lineage>
        <taxon>Bacteria</taxon>
        <taxon>Pseudomonadati</taxon>
        <taxon>Bacteroidota</taxon>
        <taxon>Cytophagia</taxon>
        <taxon>Cytophagales</taxon>
        <taxon>Hymenobacteraceae</taxon>
        <taxon>Pontibacter</taxon>
    </lineage>
</organism>
<sequence length="162" mass="18563">MQRIVLLCRHAEAYDPFPLQPDFERELTPAGQQQARNTAKWLREKFSKADALLASPATRANATARIIANRLYFDEEHIMYNPDLYNARESQLMKSLGELPDHVKQVLLVAHNPGITRLARELTEELRLGYLEPADVVAVAVELEQWRDIHLTNGHLLDHFKG</sequence>
<keyword evidence="1" id="KW-0378">Hydrolase</keyword>
<keyword evidence="3" id="KW-1185">Reference proteome</keyword>
<dbReference type="Proteomes" id="UP001207228">
    <property type="component" value="Unassembled WGS sequence"/>
</dbReference>
<dbReference type="EMBL" id="JAPFQO010000002">
    <property type="protein sequence ID" value="MCX2739127.1"/>
    <property type="molecule type" value="Genomic_DNA"/>
</dbReference>
<reference evidence="2 3" key="1">
    <citation type="submission" date="2022-11" db="EMBL/GenBank/DDBJ databases">
        <title>The characterization of three novel Bacteroidetes species and genomic analysis of their roles in tidal elemental geochemical cycles.</title>
        <authorList>
            <person name="Ma K.-J."/>
        </authorList>
    </citation>
    <scope>NUCLEOTIDE SEQUENCE [LARGE SCALE GENOMIC DNA]</scope>
    <source>
        <strain evidence="2 3">M82</strain>
    </source>
</reference>